<reference evidence="5 6" key="1">
    <citation type="submission" date="2016-11" db="EMBL/GenBank/DDBJ databases">
        <authorList>
            <person name="Jaros S."/>
            <person name="Januszkiewicz K."/>
            <person name="Wedrychowicz H."/>
        </authorList>
    </citation>
    <scope>NUCLEOTIDE SEQUENCE [LARGE SCALE GENOMIC DNA]</scope>
    <source>
        <strain evidence="5 6">DSM 27406</strain>
    </source>
</reference>
<keyword evidence="2" id="KW-0012">Acyltransferase</keyword>
<evidence type="ECO:0000313" key="5">
    <source>
        <dbReference type="EMBL" id="SHM34706.1"/>
    </source>
</evidence>
<keyword evidence="1" id="KW-0808">Transferase</keyword>
<sequence length="333" mass="36750">MKIMRKALIALTALAMTVGACQQNGKTEEGKNDSTGASKVDRIQVPVPVFSEDSAYAYTAKQVSFGPRIPNTPAQEKCAAWLIASLKQWADTVYVQRTTVTGPKGEKLPCINIVGSFNPAAKQRVLLLAHWDTRPIADEDAFDKTKKLDGADDGGSGVAVLLEAARNFKTQRPDAGVDILLVDVEDFGDPSNENSFCLGTQYWAKNPHVPGYKANYGILLDMVGGRGSQFYMEKASQQYAPGPMRMFWDVANQIGYSDIFRYEDYGSYITDDHIPVNTIANIPTFDVLAWQASGQFPSHWHTTNDNMSVIDKRTLKAVGQTILQVIYTQPFSY</sequence>
<dbReference type="STRING" id="1419482.SAMN05444266_107473"/>
<evidence type="ECO:0000256" key="1">
    <source>
        <dbReference type="ARBA" id="ARBA00022679"/>
    </source>
</evidence>
<dbReference type="Gene3D" id="3.40.630.10">
    <property type="entry name" value="Zn peptidases"/>
    <property type="match status" value="1"/>
</dbReference>
<keyword evidence="5" id="KW-0121">Carboxypeptidase</keyword>
<dbReference type="PANTHER" id="PTHR12283">
    <property type="entry name" value="GLUTAMINYL-PEPTIDE CYCLOTRANSFERASE"/>
    <property type="match status" value="1"/>
</dbReference>
<dbReference type="InterPro" id="IPR007484">
    <property type="entry name" value="Peptidase_M28"/>
</dbReference>
<keyword evidence="5" id="KW-0645">Protease</keyword>
<keyword evidence="3" id="KW-0732">Signal</keyword>
<dbReference type="GO" id="GO:0016603">
    <property type="term" value="F:glutaminyl-peptide cyclotransferase activity"/>
    <property type="evidence" value="ECO:0007669"/>
    <property type="project" value="TreeGrafter"/>
</dbReference>
<dbReference type="GO" id="GO:0008270">
    <property type="term" value="F:zinc ion binding"/>
    <property type="evidence" value="ECO:0007669"/>
    <property type="project" value="TreeGrafter"/>
</dbReference>
<dbReference type="InterPro" id="IPR040234">
    <property type="entry name" value="QC/QCL"/>
</dbReference>
<keyword evidence="6" id="KW-1185">Reference proteome</keyword>
<dbReference type="Proteomes" id="UP000184420">
    <property type="component" value="Unassembled WGS sequence"/>
</dbReference>
<gene>
    <name evidence="5" type="ORF">SAMN05444266_107473</name>
</gene>
<organism evidence="5 6">
    <name type="scientific">Chitinophaga jiangningensis</name>
    <dbReference type="NCBI Taxonomy" id="1419482"/>
    <lineage>
        <taxon>Bacteria</taxon>
        <taxon>Pseudomonadati</taxon>
        <taxon>Bacteroidota</taxon>
        <taxon>Chitinophagia</taxon>
        <taxon>Chitinophagales</taxon>
        <taxon>Chitinophagaceae</taxon>
        <taxon>Chitinophaga</taxon>
    </lineage>
</organism>
<keyword evidence="5" id="KW-0378">Hydrolase</keyword>
<accession>A0A1M7I1M2</accession>
<feature type="chain" id="PRO_5012410013" evidence="3">
    <location>
        <begin position="23"/>
        <end position="333"/>
    </location>
</feature>
<name>A0A1M7I1M2_9BACT</name>
<dbReference type="AlphaFoldDB" id="A0A1M7I1M2"/>
<evidence type="ECO:0000313" key="6">
    <source>
        <dbReference type="Proteomes" id="UP000184420"/>
    </source>
</evidence>
<dbReference type="EMBL" id="FRBL01000007">
    <property type="protein sequence ID" value="SHM34706.1"/>
    <property type="molecule type" value="Genomic_DNA"/>
</dbReference>
<proteinExistence type="predicted"/>
<evidence type="ECO:0000256" key="2">
    <source>
        <dbReference type="ARBA" id="ARBA00023315"/>
    </source>
</evidence>
<evidence type="ECO:0000259" key="4">
    <source>
        <dbReference type="Pfam" id="PF04389"/>
    </source>
</evidence>
<dbReference type="GO" id="GO:0004180">
    <property type="term" value="F:carboxypeptidase activity"/>
    <property type="evidence" value="ECO:0007669"/>
    <property type="project" value="UniProtKB-KW"/>
</dbReference>
<protein>
    <submittedName>
        <fullName evidence="5">Zn-dependent amino-or carboxypeptidase, M28 family</fullName>
    </submittedName>
</protein>
<feature type="domain" description="Peptidase M28" evidence="4">
    <location>
        <begin position="112"/>
        <end position="325"/>
    </location>
</feature>
<dbReference type="PANTHER" id="PTHR12283:SF6">
    <property type="entry name" value="GLUTAMINYL-PEPTIDE CYCLOTRANSFERASE-RELATED"/>
    <property type="match status" value="1"/>
</dbReference>
<dbReference type="Pfam" id="PF04389">
    <property type="entry name" value="Peptidase_M28"/>
    <property type="match status" value="1"/>
</dbReference>
<feature type="signal peptide" evidence="3">
    <location>
        <begin position="1"/>
        <end position="22"/>
    </location>
</feature>
<evidence type="ECO:0000256" key="3">
    <source>
        <dbReference type="SAM" id="SignalP"/>
    </source>
</evidence>
<dbReference type="OrthoDB" id="9773494at2"/>
<dbReference type="PROSITE" id="PS51257">
    <property type="entry name" value="PROKAR_LIPOPROTEIN"/>
    <property type="match status" value="1"/>
</dbReference>
<dbReference type="SUPFAM" id="SSF53187">
    <property type="entry name" value="Zn-dependent exopeptidases"/>
    <property type="match status" value="1"/>
</dbReference>